<reference evidence="1 2" key="1">
    <citation type="journal article" date="2017" name="Front. Microbiol.">
        <title>Strong Genomic and Phenotypic Heterogeneity in the Aeromonas sobria Species Complex.</title>
        <authorList>
            <person name="Gauthier J."/>
            <person name="Vincent A.T."/>
            <person name="Charette S.J."/>
            <person name="Derome N."/>
        </authorList>
    </citation>
    <scope>NUCLEOTIDE SEQUENCE [LARGE SCALE GENOMIC DNA]</scope>
    <source>
        <strain evidence="1 2">TM18</strain>
    </source>
</reference>
<keyword evidence="2" id="KW-1185">Reference proteome</keyword>
<dbReference type="RefSeq" id="WP_101323606.1">
    <property type="nucleotide sequence ID" value="NZ_NQMM01000012.1"/>
</dbReference>
<dbReference type="AlphaFoldDB" id="A0A2N3J5Z5"/>
<evidence type="ECO:0000313" key="1">
    <source>
        <dbReference type="EMBL" id="PKQ81864.1"/>
    </source>
</evidence>
<comment type="caution">
    <text evidence="1">The sequence shown here is derived from an EMBL/GenBank/DDBJ whole genome shotgun (WGS) entry which is preliminary data.</text>
</comment>
<protein>
    <submittedName>
        <fullName evidence="1">Virion morphogenesis protein</fullName>
    </submittedName>
</protein>
<proteinExistence type="predicted"/>
<sequence length="229" mass="26137">MITVTLDTQRSKDQLNLLALPPKKRQRLVWRAAENLRIAAKSNIQKQQDWNGRSWAPRKHGRRKMLMGMRKLIVITEKPQQNLAKLRFEGGAYGVHPGIVAGAHQAGHTYKVNHVSRLKVKPQGSGKDMASTKRQARKLRELGFKRPGKRKGTYRSASIGWITENINYAQAGLLIKKLKGDPRKTNWDVTLPARPFLGANTKQREQAFARALQSINYGWDVNKQEMKRK</sequence>
<dbReference type="Proteomes" id="UP000233467">
    <property type="component" value="Unassembled WGS sequence"/>
</dbReference>
<evidence type="ECO:0000313" key="2">
    <source>
        <dbReference type="Proteomes" id="UP000233467"/>
    </source>
</evidence>
<organism evidence="1 2">
    <name type="scientific">Aeromonas sobria</name>
    <dbReference type="NCBI Taxonomy" id="646"/>
    <lineage>
        <taxon>Bacteria</taxon>
        <taxon>Pseudomonadati</taxon>
        <taxon>Pseudomonadota</taxon>
        <taxon>Gammaproteobacteria</taxon>
        <taxon>Aeromonadales</taxon>
        <taxon>Aeromonadaceae</taxon>
        <taxon>Aeromonas</taxon>
    </lineage>
</organism>
<name>A0A2N3J5Z5_AERSO</name>
<dbReference type="EMBL" id="NQMM01000012">
    <property type="protein sequence ID" value="PKQ81864.1"/>
    <property type="molecule type" value="Genomic_DNA"/>
</dbReference>
<accession>A0A2N3J5Z5</accession>
<gene>
    <name evidence="1" type="ORF">CJP16_03450</name>
</gene>